<proteinExistence type="predicted"/>
<gene>
    <name evidence="2" type="ORF">tloyanaT_20910</name>
</gene>
<evidence type="ECO:0000313" key="2">
    <source>
        <dbReference type="EMBL" id="GLX85839.1"/>
    </source>
</evidence>
<comment type="caution">
    <text evidence="2">The sequence shown here is derived from an EMBL/GenBank/DDBJ whole genome shotgun (WGS) entry which is preliminary data.</text>
</comment>
<evidence type="ECO:0000259" key="1">
    <source>
        <dbReference type="Pfam" id="PF13480"/>
    </source>
</evidence>
<reference evidence="2 3" key="1">
    <citation type="submission" date="2023-03" db="EMBL/GenBank/DDBJ databases">
        <title>Thalassotalea loyana LMG 22536T draft genome sequence.</title>
        <authorList>
            <person name="Sawabe T."/>
        </authorList>
    </citation>
    <scope>NUCLEOTIDE SEQUENCE [LARGE SCALE GENOMIC DNA]</scope>
    <source>
        <strain evidence="2 3">LMG 22536</strain>
    </source>
</reference>
<dbReference type="SUPFAM" id="SSF55729">
    <property type="entry name" value="Acyl-CoA N-acyltransferases (Nat)"/>
    <property type="match status" value="1"/>
</dbReference>
<evidence type="ECO:0000313" key="3">
    <source>
        <dbReference type="Proteomes" id="UP001157134"/>
    </source>
</evidence>
<organism evidence="2 3">
    <name type="scientific">Thalassotalea loyana</name>
    <dbReference type="NCBI Taxonomy" id="280483"/>
    <lineage>
        <taxon>Bacteria</taxon>
        <taxon>Pseudomonadati</taxon>
        <taxon>Pseudomonadota</taxon>
        <taxon>Gammaproteobacteria</taxon>
        <taxon>Alteromonadales</taxon>
        <taxon>Colwelliaceae</taxon>
        <taxon>Thalassotalea</taxon>
    </lineage>
</organism>
<dbReference type="EMBL" id="BSSV01000004">
    <property type="protein sequence ID" value="GLX85839.1"/>
    <property type="molecule type" value="Genomic_DNA"/>
</dbReference>
<keyword evidence="3" id="KW-1185">Reference proteome</keyword>
<dbReference type="Gene3D" id="3.40.630.30">
    <property type="match status" value="1"/>
</dbReference>
<protein>
    <recommendedName>
        <fullName evidence="1">BioF2-like acetyltransferase domain-containing protein</fullName>
    </recommendedName>
</protein>
<dbReference type="Pfam" id="PF13480">
    <property type="entry name" value="Acetyltransf_6"/>
    <property type="match status" value="1"/>
</dbReference>
<dbReference type="InterPro" id="IPR038740">
    <property type="entry name" value="BioF2-like_GNAT_dom"/>
</dbReference>
<dbReference type="Proteomes" id="UP001157134">
    <property type="component" value="Unassembled WGS sequence"/>
</dbReference>
<sequence length="359" mass="41621">MNAKLETITLCPYQSRQRVQEIYQQLASNAQNISFFNSWPWLSTWLKCLPENQKIKFVVNLANEQPTACFFLGLTHKKENRFKKQRGFLNSTGDEVFDDLVIEYNSVISPFDSPAEQLRIAFNHLSEVEELRVPHSFGLDVSLFSDYFVREQETPAYWVDLTQFSDIASYNTTRSKNTRHQLRQSFNAYQNQYGPLQIVAANSTQQALQFLDALKPLHQVYWQGKGKTGSFASTFFEVFHKTLIEDYFDAGVVQLLKVTSGKEVLGYLYNFVHNNEVLFYQSGFNYLPENKFRPGLISHTLAIEYNLNANKAKYNFLASHASYKARLSTHHDMLNSWVISKRTMTGYVEKCLRLIADKR</sequence>
<accession>A0ABQ6HE69</accession>
<dbReference type="InterPro" id="IPR016181">
    <property type="entry name" value="Acyl_CoA_acyltransferase"/>
</dbReference>
<name>A0ABQ6HE69_9GAMM</name>
<dbReference type="RefSeq" id="WP_284298327.1">
    <property type="nucleotide sequence ID" value="NZ_BSSV01000004.1"/>
</dbReference>
<feature type="domain" description="BioF2-like acetyltransferase" evidence="1">
    <location>
        <begin position="176"/>
        <end position="324"/>
    </location>
</feature>